<dbReference type="EC" id="2.4.-.-" evidence="3"/>
<accession>A0AAQ2ZGN0</accession>
<reference evidence="3 4" key="1">
    <citation type="submission" date="2018-08" db="EMBL/GenBank/DDBJ databases">
        <authorList>
            <person name="Lorentzen P. G. S. M."/>
        </authorList>
    </citation>
    <scope>NUCLEOTIDE SEQUENCE [LARGE SCALE GENOMIC DNA]</scope>
    <source>
        <strain evidence="3 4">CRBO_1381</strain>
    </source>
</reference>
<organism evidence="3 4">
    <name type="scientific">Oenococcus oeni</name>
    <name type="common">Leuconostoc oenos</name>
    <dbReference type="NCBI Taxonomy" id="1247"/>
    <lineage>
        <taxon>Bacteria</taxon>
        <taxon>Bacillati</taxon>
        <taxon>Bacillota</taxon>
        <taxon>Bacilli</taxon>
        <taxon>Lactobacillales</taxon>
        <taxon>Lactobacillaceae</taxon>
        <taxon>Oenococcus</taxon>
    </lineage>
</organism>
<protein>
    <submittedName>
        <fullName evidence="3">Glycosyltransferase, group 1 family protein</fullName>
        <ecNumber evidence="3">2.4.-.-</ecNumber>
    </submittedName>
</protein>
<dbReference type="PANTHER" id="PTHR12526">
    <property type="entry name" value="GLYCOSYLTRANSFERASE"/>
    <property type="match status" value="1"/>
</dbReference>
<dbReference type="CDD" id="cd03801">
    <property type="entry name" value="GT4_PimA-like"/>
    <property type="match status" value="1"/>
</dbReference>
<dbReference type="Pfam" id="PF00534">
    <property type="entry name" value="Glycos_transf_1"/>
    <property type="match status" value="1"/>
</dbReference>
<dbReference type="GO" id="GO:0016757">
    <property type="term" value="F:glycosyltransferase activity"/>
    <property type="evidence" value="ECO:0007669"/>
    <property type="project" value="UniProtKB-KW"/>
</dbReference>
<evidence type="ECO:0000313" key="3">
    <source>
        <dbReference type="EMBL" id="VDB99154.1"/>
    </source>
</evidence>
<dbReference type="Pfam" id="PF13439">
    <property type="entry name" value="Glyco_transf_4"/>
    <property type="match status" value="1"/>
</dbReference>
<dbReference type="InterPro" id="IPR001296">
    <property type="entry name" value="Glyco_trans_1"/>
</dbReference>
<dbReference type="Proteomes" id="UP000294726">
    <property type="component" value="Chromosome"/>
</dbReference>
<dbReference type="EMBL" id="LR031358">
    <property type="protein sequence ID" value="VDB99154.1"/>
    <property type="molecule type" value="Genomic_DNA"/>
</dbReference>
<gene>
    <name evidence="3" type="ORF">OENI_1766</name>
</gene>
<evidence type="ECO:0000259" key="2">
    <source>
        <dbReference type="Pfam" id="PF13439"/>
    </source>
</evidence>
<feature type="domain" description="Glycosyl transferase family 1" evidence="1">
    <location>
        <begin position="199"/>
        <end position="357"/>
    </location>
</feature>
<keyword evidence="3" id="KW-0328">Glycosyltransferase</keyword>
<dbReference type="Gene3D" id="3.40.50.2000">
    <property type="entry name" value="Glycogen Phosphorylase B"/>
    <property type="match status" value="2"/>
</dbReference>
<proteinExistence type="predicted"/>
<keyword evidence="3" id="KW-0808">Transferase</keyword>
<dbReference type="AlphaFoldDB" id="A0AAQ2ZGN0"/>
<dbReference type="PANTHER" id="PTHR12526:SF627">
    <property type="entry name" value="D-RHAMNOSYLTRANSFERASE WBPZ"/>
    <property type="match status" value="1"/>
</dbReference>
<sequence length="387" mass="44123">MTIEKPTILFEAPNSDINGANLSMLNLIDQLRNYYHFIVVLPVEGDMQKRLLDDGITFYDVPGIEWVSNIHPHWYGIRSKLIMIQHSKIISRHNNRIIQIIKDEHVSIVHINSSSINTGYKAALKQHIPIVWHLREFNTLDHGMNFLNHIKSRNEFRHVQRLIPVSRAVEIYFKNFFRVKGNYDLVYNGIDPKTVFPEPIFDKKNIVVTIAGGINPQKGQKIAIDAINKLIEQGIKNIKLRIVGAGPIDYETFLKEYVEKLHISSNVVFIGLKTTNLEIWKETDIAIVASEAEAFGRVTVEALMHGSVVIGSNSGGTPEILSKTELGVLFKNQDSDDLARKILSVIRNRNRYRLISKEESRKISTLFSIESTATKLKKIYDNILSSE</sequence>
<dbReference type="InterPro" id="IPR028098">
    <property type="entry name" value="Glyco_trans_4-like_N"/>
</dbReference>
<dbReference type="RefSeq" id="WP_071435906.1">
    <property type="nucleotide sequence ID" value="NZ_LR031358.1"/>
</dbReference>
<evidence type="ECO:0000259" key="1">
    <source>
        <dbReference type="Pfam" id="PF00534"/>
    </source>
</evidence>
<evidence type="ECO:0000313" key="4">
    <source>
        <dbReference type="Proteomes" id="UP000294726"/>
    </source>
</evidence>
<name>A0AAQ2ZGN0_OENOE</name>
<dbReference type="SUPFAM" id="SSF53756">
    <property type="entry name" value="UDP-Glycosyltransferase/glycogen phosphorylase"/>
    <property type="match status" value="1"/>
</dbReference>
<feature type="domain" description="Glycosyltransferase subfamily 4-like N-terminal" evidence="2">
    <location>
        <begin position="17"/>
        <end position="193"/>
    </location>
</feature>